<gene>
    <name evidence="3" type="ORF">AOQ84DRAFT_131423</name>
</gene>
<protein>
    <submittedName>
        <fullName evidence="3">Uncharacterized protein</fullName>
    </submittedName>
</protein>
<keyword evidence="4" id="KW-1185">Reference proteome</keyword>
<feature type="signal peptide" evidence="2">
    <location>
        <begin position="1"/>
        <end position="17"/>
    </location>
</feature>
<evidence type="ECO:0000256" key="1">
    <source>
        <dbReference type="SAM" id="Phobius"/>
    </source>
</evidence>
<evidence type="ECO:0000313" key="4">
    <source>
        <dbReference type="Proteomes" id="UP000250140"/>
    </source>
</evidence>
<sequence length="361" mass="37283">MLFQNALVGTLLVAGQAVQVSAGYHQRSVLDRASGLLRRSEGIDEHLRRHANDIVARLDRRQDASASATASAPVVSTTPQSGDASKINLNAWETQTQTACENALAALNGQASNPSGMAVCYNLPFLDNTTGVFEAELRMYNISAPIAPWTGIASADVSLTLSYLGATVQAMNMTVFKRDSATTLSSSSAVMADGELVARQDGSGSGGSSVAAPSNQLKVLRYVGKINSNLMGSAMTQATLQPLLIPSIILTAPRPGTSSLITTTLSSTEASFVSGVFASASAGSPTSPAAQASASAAVAAATPFVLPGTKLAFFPTGLVVTCVWTGGLALAVGLGTVGRVQFREQYRRRMKREGAVGVVTI</sequence>
<accession>A0A8E2JX61</accession>
<evidence type="ECO:0000313" key="3">
    <source>
        <dbReference type="EMBL" id="OCL12965.1"/>
    </source>
</evidence>
<reference evidence="3 4" key="1">
    <citation type="journal article" date="2016" name="Nat. Commun.">
        <title>Ectomycorrhizal ecology is imprinted in the genome of the dominant symbiotic fungus Cenococcum geophilum.</title>
        <authorList>
            <consortium name="DOE Joint Genome Institute"/>
            <person name="Peter M."/>
            <person name="Kohler A."/>
            <person name="Ohm R.A."/>
            <person name="Kuo A."/>
            <person name="Krutzmann J."/>
            <person name="Morin E."/>
            <person name="Arend M."/>
            <person name="Barry K.W."/>
            <person name="Binder M."/>
            <person name="Choi C."/>
            <person name="Clum A."/>
            <person name="Copeland A."/>
            <person name="Grisel N."/>
            <person name="Haridas S."/>
            <person name="Kipfer T."/>
            <person name="LaButti K."/>
            <person name="Lindquist E."/>
            <person name="Lipzen A."/>
            <person name="Maire R."/>
            <person name="Meier B."/>
            <person name="Mihaltcheva S."/>
            <person name="Molinier V."/>
            <person name="Murat C."/>
            <person name="Poggeler S."/>
            <person name="Quandt C.A."/>
            <person name="Sperisen C."/>
            <person name="Tritt A."/>
            <person name="Tisserant E."/>
            <person name="Crous P.W."/>
            <person name="Henrissat B."/>
            <person name="Nehls U."/>
            <person name="Egli S."/>
            <person name="Spatafora J.W."/>
            <person name="Grigoriev I.V."/>
            <person name="Martin F.M."/>
        </authorList>
    </citation>
    <scope>NUCLEOTIDE SEQUENCE [LARGE SCALE GENOMIC DNA]</scope>
    <source>
        <strain evidence="3 4">CBS 207.34</strain>
    </source>
</reference>
<dbReference type="AlphaFoldDB" id="A0A8E2JX61"/>
<keyword evidence="1" id="KW-0472">Membrane</keyword>
<name>A0A8E2JX61_9PEZI</name>
<organism evidence="3 4">
    <name type="scientific">Glonium stellatum</name>
    <dbReference type="NCBI Taxonomy" id="574774"/>
    <lineage>
        <taxon>Eukaryota</taxon>
        <taxon>Fungi</taxon>
        <taxon>Dikarya</taxon>
        <taxon>Ascomycota</taxon>
        <taxon>Pezizomycotina</taxon>
        <taxon>Dothideomycetes</taxon>
        <taxon>Pleosporomycetidae</taxon>
        <taxon>Gloniales</taxon>
        <taxon>Gloniaceae</taxon>
        <taxon>Glonium</taxon>
    </lineage>
</organism>
<evidence type="ECO:0000256" key="2">
    <source>
        <dbReference type="SAM" id="SignalP"/>
    </source>
</evidence>
<feature type="chain" id="PRO_5034551009" evidence="2">
    <location>
        <begin position="18"/>
        <end position="361"/>
    </location>
</feature>
<dbReference type="OrthoDB" id="2596908at2759"/>
<keyword evidence="2" id="KW-0732">Signal</keyword>
<keyword evidence="1" id="KW-0812">Transmembrane</keyword>
<keyword evidence="1" id="KW-1133">Transmembrane helix</keyword>
<dbReference type="Proteomes" id="UP000250140">
    <property type="component" value="Unassembled WGS sequence"/>
</dbReference>
<feature type="transmembrane region" description="Helical" evidence="1">
    <location>
        <begin position="312"/>
        <end position="342"/>
    </location>
</feature>
<dbReference type="EMBL" id="KV748805">
    <property type="protein sequence ID" value="OCL12965.1"/>
    <property type="molecule type" value="Genomic_DNA"/>
</dbReference>
<proteinExistence type="predicted"/>